<organism evidence="1">
    <name type="scientific">viral metagenome</name>
    <dbReference type="NCBI Taxonomy" id="1070528"/>
    <lineage>
        <taxon>unclassified sequences</taxon>
        <taxon>metagenomes</taxon>
        <taxon>organismal metagenomes</taxon>
    </lineage>
</organism>
<dbReference type="InterPro" id="IPR056209">
    <property type="entry name" value="SU10_adaptor"/>
</dbReference>
<dbReference type="AlphaFoldDB" id="A0A6M3KI53"/>
<reference evidence="1" key="1">
    <citation type="submission" date="2020-03" db="EMBL/GenBank/DDBJ databases">
        <title>The deep terrestrial virosphere.</title>
        <authorList>
            <person name="Holmfeldt K."/>
            <person name="Nilsson E."/>
            <person name="Simone D."/>
            <person name="Lopez-Fernandez M."/>
            <person name="Wu X."/>
            <person name="de Brujin I."/>
            <person name="Lundin D."/>
            <person name="Andersson A."/>
            <person name="Bertilsson S."/>
            <person name="Dopson M."/>
        </authorList>
    </citation>
    <scope>NUCLEOTIDE SEQUENCE</scope>
    <source>
        <strain evidence="1">MM415A00538</strain>
    </source>
</reference>
<dbReference type="Pfam" id="PF24175">
    <property type="entry name" value="SU10_adaptor"/>
    <property type="match status" value="1"/>
</dbReference>
<evidence type="ECO:0000313" key="1">
    <source>
        <dbReference type="EMBL" id="QJA81420.1"/>
    </source>
</evidence>
<proteinExistence type="predicted"/>
<accession>A0A6M3KI53</accession>
<name>A0A6M3KI53_9ZZZZ</name>
<sequence>MGCTLAATGTRWTTPQTTVLLNQALKKVVAELLAAKCWHLLRELEDEVEYTLTGATSYNMYTALGNSTDYQAFIGGRIGQYTVREATIEEEHRTQSSHEYEPTALTPWIIFFDYDSTENHGNLPVFRIKPSATTGTFYIRYLKNSPTMASGESAVNFPLPPHCEEAVLFLAAAYCWSGDRNGEEFNRFYQLHKAEMTDLITQYEQPIYSDVYNEPIT</sequence>
<gene>
    <name evidence="1" type="ORF">MM415A00538_0018</name>
</gene>
<protein>
    <submittedName>
        <fullName evidence="1">Uncharacterized protein</fullName>
    </submittedName>
</protein>
<dbReference type="EMBL" id="MT142458">
    <property type="protein sequence ID" value="QJA81420.1"/>
    <property type="molecule type" value="Genomic_DNA"/>
</dbReference>